<reference evidence="1" key="3">
    <citation type="submission" date="2018-07" db="EMBL/GenBank/DDBJ databases">
        <title>WGS assembly of Glycine max.</title>
        <authorList>
            <person name="Schmutz J."/>
            <person name="Cannon S."/>
            <person name="Schlueter J."/>
            <person name="Ma J."/>
            <person name="Mitros T."/>
            <person name="Nelson W."/>
            <person name="Hyten D."/>
            <person name="Song Q."/>
            <person name="Thelen J."/>
            <person name="Cheng J."/>
            <person name="Xu D."/>
            <person name="Hellsten U."/>
            <person name="May G."/>
            <person name="Yu Y."/>
            <person name="Sakurai T."/>
            <person name="Umezawa T."/>
            <person name="Bhattacharyya M."/>
            <person name="Sandhu D."/>
            <person name="Valliyodan B."/>
            <person name="Lindquist E."/>
            <person name="Peto M."/>
            <person name="Grant D."/>
            <person name="Shu S."/>
            <person name="Goodstein D."/>
            <person name="Barry K."/>
            <person name="Futrell-Griggs M."/>
            <person name="Abernathy B."/>
            <person name="Du J."/>
            <person name="Tian Z."/>
            <person name="Zhu L."/>
            <person name="Gill N."/>
            <person name="Joshi T."/>
            <person name="Libault M."/>
            <person name="Sethuraman A."/>
            <person name="Zhang X."/>
            <person name="Shinozaki K."/>
            <person name="Nguyen H."/>
            <person name="Wing R."/>
            <person name="Cregan P."/>
            <person name="Specht J."/>
            <person name="Grimwood J."/>
            <person name="Rokhsar D."/>
            <person name="Stacey G."/>
            <person name="Shoemaker R."/>
            <person name="Jackson S."/>
        </authorList>
    </citation>
    <scope>NUCLEOTIDE SEQUENCE</scope>
    <source>
        <tissue evidence="1">Callus</tissue>
    </source>
</reference>
<reference evidence="1 2" key="1">
    <citation type="journal article" date="2010" name="Nature">
        <title>Genome sequence of the palaeopolyploid soybean.</title>
        <authorList>
            <person name="Schmutz J."/>
            <person name="Cannon S.B."/>
            <person name="Schlueter J."/>
            <person name="Ma J."/>
            <person name="Mitros T."/>
            <person name="Nelson W."/>
            <person name="Hyten D.L."/>
            <person name="Song Q."/>
            <person name="Thelen J.J."/>
            <person name="Cheng J."/>
            <person name="Xu D."/>
            <person name="Hellsten U."/>
            <person name="May G.D."/>
            <person name="Yu Y."/>
            <person name="Sakurai T."/>
            <person name="Umezawa T."/>
            <person name="Bhattacharyya M.K."/>
            <person name="Sandhu D."/>
            <person name="Valliyodan B."/>
            <person name="Lindquist E."/>
            <person name="Peto M."/>
            <person name="Grant D."/>
            <person name="Shu S."/>
            <person name="Goodstein D."/>
            <person name="Barry K."/>
            <person name="Futrell-Griggs M."/>
            <person name="Abernathy B."/>
            <person name="Du J."/>
            <person name="Tian Z."/>
            <person name="Zhu L."/>
            <person name="Gill N."/>
            <person name="Joshi T."/>
            <person name="Libault M."/>
            <person name="Sethuraman A."/>
            <person name="Zhang X.-C."/>
            <person name="Shinozaki K."/>
            <person name="Nguyen H.T."/>
            <person name="Wing R.A."/>
            <person name="Cregan P."/>
            <person name="Specht J."/>
            <person name="Grimwood J."/>
            <person name="Rokhsar D."/>
            <person name="Stacey G."/>
            <person name="Shoemaker R.C."/>
            <person name="Jackson S.A."/>
        </authorList>
    </citation>
    <scope>NUCLEOTIDE SEQUENCE [LARGE SCALE GENOMIC DNA]</scope>
    <source>
        <strain evidence="2">cv. Williams 82</strain>
        <tissue evidence="1">Callus</tissue>
    </source>
</reference>
<gene>
    <name evidence="1" type="ORF">GLYMA_13G259800</name>
</gene>
<evidence type="ECO:0000313" key="1">
    <source>
        <dbReference type="EMBL" id="KRH21807.1"/>
    </source>
</evidence>
<sequence length="65" mass="7311">MLLLMHHPYTWHPRQIIGNIIGVGPTLRSDGVKRVVVINGCGAAMWRVLMEACVEREQASVSQKR</sequence>
<accession>K7M1Y9</accession>
<keyword evidence="3" id="KW-1185">Reference proteome</keyword>
<protein>
    <submittedName>
        <fullName evidence="1 2">Uncharacterized protein</fullName>
    </submittedName>
</protein>
<proteinExistence type="predicted"/>
<name>K7M1Y9_SOYBN</name>
<dbReference type="PaxDb" id="3847-GLYMA13G33330.1"/>
<dbReference type="Gramene" id="KRH21807">
    <property type="protein sequence ID" value="KRH21807"/>
    <property type="gene ID" value="GLYMA_13G259800"/>
</dbReference>
<dbReference type="AlphaFoldDB" id="K7M1Y9"/>
<evidence type="ECO:0000313" key="3">
    <source>
        <dbReference type="Proteomes" id="UP000008827"/>
    </source>
</evidence>
<dbReference type="Proteomes" id="UP000008827">
    <property type="component" value="Chromosome 13"/>
</dbReference>
<evidence type="ECO:0000313" key="2">
    <source>
        <dbReference type="EnsemblPlants" id="KRH21807"/>
    </source>
</evidence>
<dbReference type="EMBL" id="CM000846">
    <property type="protein sequence ID" value="KRH21807.1"/>
    <property type="molecule type" value="Genomic_DNA"/>
</dbReference>
<dbReference type="HOGENOM" id="CLU_2854154_0_0_1"/>
<dbReference type="InParanoid" id="K7M1Y9"/>
<organism evidence="1">
    <name type="scientific">Glycine max</name>
    <name type="common">Soybean</name>
    <name type="synonym">Glycine hispida</name>
    <dbReference type="NCBI Taxonomy" id="3847"/>
    <lineage>
        <taxon>Eukaryota</taxon>
        <taxon>Viridiplantae</taxon>
        <taxon>Streptophyta</taxon>
        <taxon>Embryophyta</taxon>
        <taxon>Tracheophyta</taxon>
        <taxon>Spermatophyta</taxon>
        <taxon>Magnoliopsida</taxon>
        <taxon>eudicotyledons</taxon>
        <taxon>Gunneridae</taxon>
        <taxon>Pentapetalae</taxon>
        <taxon>rosids</taxon>
        <taxon>fabids</taxon>
        <taxon>Fabales</taxon>
        <taxon>Fabaceae</taxon>
        <taxon>Papilionoideae</taxon>
        <taxon>50 kb inversion clade</taxon>
        <taxon>NPAAA clade</taxon>
        <taxon>indigoferoid/millettioid clade</taxon>
        <taxon>Phaseoleae</taxon>
        <taxon>Glycine</taxon>
        <taxon>Glycine subgen. Soja</taxon>
    </lineage>
</organism>
<dbReference type="EnsemblPlants" id="KRH21807">
    <property type="protein sequence ID" value="KRH21807"/>
    <property type="gene ID" value="GLYMA_13G259800"/>
</dbReference>
<reference evidence="2" key="2">
    <citation type="submission" date="2018-02" db="UniProtKB">
        <authorList>
            <consortium name="EnsemblPlants"/>
        </authorList>
    </citation>
    <scope>IDENTIFICATION</scope>
    <source>
        <strain evidence="2">Williams 82</strain>
    </source>
</reference>